<dbReference type="GO" id="GO:0000287">
    <property type="term" value="F:magnesium ion binding"/>
    <property type="evidence" value="ECO:0007669"/>
    <property type="project" value="UniProtKB-UniRule"/>
</dbReference>
<dbReference type="EC" id="2.7.7.7" evidence="15"/>
<dbReference type="FunFam" id="3.40.1170.60:FF:000001">
    <property type="entry name" value="DNA polymerase IV"/>
    <property type="match status" value="1"/>
</dbReference>
<name>A0A7X1B6E7_9BACT</name>
<evidence type="ECO:0000256" key="5">
    <source>
        <dbReference type="ARBA" id="ARBA00022679"/>
    </source>
</evidence>
<keyword evidence="6 15" id="KW-0548">Nucleotidyltransferase</keyword>
<keyword evidence="8 15" id="KW-0479">Metal-binding</keyword>
<comment type="catalytic activity">
    <reaction evidence="14 15">
        <text>DNA(n) + a 2'-deoxyribonucleoside 5'-triphosphate = DNA(n+1) + diphosphate</text>
        <dbReference type="Rhea" id="RHEA:22508"/>
        <dbReference type="Rhea" id="RHEA-COMP:17339"/>
        <dbReference type="Rhea" id="RHEA-COMP:17340"/>
        <dbReference type="ChEBI" id="CHEBI:33019"/>
        <dbReference type="ChEBI" id="CHEBI:61560"/>
        <dbReference type="ChEBI" id="CHEBI:173112"/>
        <dbReference type="EC" id="2.7.7.7"/>
    </reaction>
</comment>
<evidence type="ECO:0000256" key="8">
    <source>
        <dbReference type="ARBA" id="ARBA00022723"/>
    </source>
</evidence>
<dbReference type="GO" id="GO:0006261">
    <property type="term" value="P:DNA-templated DNA replication"/>
    <property type="evidence" value="ECO:0007669"/>
    <property type="project" value="UniProtKB-UniRule"/>
</dbReference>
<dbReference type="GO" id="GO:0005829">
    <property type="term" value="C:cytosol"/>
    <property type="evidence" value="ECO:0007669"/>
    <property type="project" value="TreeGrafter"/>
</dbReference>
<dbReference type="FunFam" id="1.10.150.20:FF:000019">
    <property type="entry name" value="DNA polymerase IV"/>
    <property type="match status" value="1"/>
</dbReference>
<dbReference type="InterPro" id="IPR022880">
    <property type="entry name" value="DNApol_IV"/>
</dbReference>
<dbReference type="SUPFAM" id="SSF100879">
    <property type="entry name" value="Lesion bypass DNA polymerase (Y-family), little finger domain"/>
    <property type="match status" value="1"/>
</dbReference>
<feature type="active site" evidence="15">
    <location>
        <position position="107"/>
    </location>
</feature>
<keyword evidence="11 15" id="KW-0239">DNA-directed DNA polymerase</keyword>
<keyword evidence="10 15" id="KW-0460">Magnesium</keyword>
<dbReference type="Gene3D" id="3.30.1490.100">
    <property type="entry name" value="DNA polymerase, Y-family, little finger domain"/>
    <property type="match status" value="1"/>
</dbReference>
<evidence type="ECO:0000256" key="4">
    <source>
        <dbReference type="ARBA" id="ARBA00022490"/>
    </source>
</evidence>
<dbReference type="Gene3D" id="1.10.150.20">
    <property type="entry name" value="5' to 3' exonuclease, C-terminal subdomain"/>
    <property type="match status" value="1"/>
</dbReference>
<dbReference type="InterPro" id="IPR043502">
    <property type="entry name" value="DNA/RNA_pol_sf"/>
</dbReference>
<reference evidence="17 18" key="1">
    <citation type="submission" date="2020-07" db="EMBL/GenBank/DDBJ databases">
        <authorList>
            <person name="Feng X."/>
        </authorList>
    </citation>
    <scope>NUCLEOTIDE SEQUENCE [LARGE SCALE GENOMIC DNA]</scope>
    <source>
        <strain evidence="17 18">JCM23202</strain>
    </source>
</reference>
<dbReference type="HAMAP" id="MF_01113">
    <property type="entry name" value="DNApol_IV"/>
    <property type="match status" value="1"/>
</dbReference>
<comment type="similarity">
    <text evidence="2 15">Belongs to the DNA polymerase type-Y family.</text>
</comment>
<dbReference type="GO" id="GO:0003684">
    <property type="term" value="F:damaged DNA binding"/>
    <property type="evidence" value="ECO:0007669"/>
    <property type="project" value="InterPro"/>
</dbReference>
<dbReference type="CDD" id="cd03586">
    <property type="entry name" value="PolY_Pol_IV_kappa"/>
    <property type="match status" value="1"/>
</dbReference>
<dbReference type="PANTHER" id="PTHR11076:SF33">
    <property type="entry name" value="DNA POLYMERASE KAPPA"/>
    <property type="match status" value="1"/>
</dbReference>
<dbReference type="GO" id="GO:0009432">
    <property type="term" value="P:SOS response"/>
    <property type="evidence" value="ECO:0007669"/>
    <property type="project" value="UniProtKB-ARBA"/>
</dbReference>
<keyword evidence="18" id="KW-1185">Reference proteome</keyword>
<evidence type="ECO:0000313" key="17">
    <source>
        <dbReference type="EMBL" id="MBC2606475.1"/>
    </source>
</evidence>
<feature type="site" description="Substrate discrimination" evidence="15">
    <location>
        <position position="16"/>
    </location>
</feature>
<keyword evidence="12 15" id="KW-0238">DNA-binding</keyword>
<dbReference type="PROSITE" id="PS50173">
    <property type="entry name" value="UMUC"/>
    <property type="match status" value="1"/>
</dbReference>
<dbReference type="Pfam" id="PF11799">
    <property type="entry name" value="IMS_C"/>
    <property type="match status" value="1"/>
</dbReference>
<evidence type="ECO:0000256" key="12">
    <source>
        <dbReference type="ARBA" id="ARBA00023125"/>
    </source>
</evidence>
<dbReference type="InterPro" id="IPR017961">
    <property type="entry name" value="DNA_pol_Y-fam_little_finger"/>
</dbReference>
<evidence type="ECO:0000256" key="1">
    <source>
        <dbReference type="ARBA" id="ARBA00004496"/>
    </source>
</evidence>
<comment type="subunit">
    <text evidence="15">Monomer.</text>
</comment>
<dbReference type="Gene3D" id="3.30.70.270">
    <property type="match status" value="1"/>
</dbReference>
<comment type="cofactor">
    <cofactor evidence="15">
        <name>Mg(2+)</name>
        <dbReference type="ChEBI" id="CHEBI:18420"/>
    </cofactor>
    <text evidence="15">Binds 2 magnesium ions per subunit.</text>
</comment>
<dbReference type="InterPro" id="IPR036775">
    <property type="entry name" value="DNA_pol_Y-fam_lit_finger_sf"/>
</dbReference>
<evidence type="ECO:0000256" key="9">
    <source>
        <dbReference type="ARBA" id="ARBA00022763"/>
    </source>
</evidence>
<feature type="binding site" evidence="15">
    <location>
        <position position="106"/>
    </location>
    <ligand>
        <name>Mg(2+)</name>
        <dbReference type="ChEBI" id="CHEBI:18420"/>
    </ligand>
</feature>
<feature type="binding site" evidence="15">
    <location>
        <position position="11"/>
    </location>
    <ligand>
        <name>Mg(2+)</name>
        <dbReference type="ChEBI" id="CHEBI:18420"/>
    </ligand>
</feature>
<keyword evidence="9 15" id="KW-0227">DNA damage</keyword>
<comment type="function">
    <text evidence="15">Poorly processive, error-prone DNA polymerase involved in untargeted mutagenesis. Copies undamaged DNA at stalled replication forks, which arise in vivo from mismatched or misaligned primer ends. These misaligned primers can be extended by PolIV. Exhibits no 3'-5' exonuclease (proofreading) activity. May be involved in translesional synthesis, in conjunction with the beta clamp from PolIII.</text>
</comment>
<dbReference type="InterPro" id="IPR001126">
    <property type="entry name" value="UmuC"/>
</dbReference>
<evidence type="ECO:0000313" key="18">
    <source>
        <dbReference type="Proteomes" id="UP000526501"/>
    </source>
</evidence>
<dbReference type="Gene3D" id="3.40.1170.60">
    <property type="match status" value="1"/>
</dbReference>
<evidence type="ECO:0000256" key="3">
    <source>
        <dbReference type="ARBA" id="ARBA00022457"/>
    </source>
</evidence>
<dbReference type="GO" id="GO:0006281">
    <property type="term" value="P:DNA repair"/>
    <property type="evidence" value="ECO:0007669"/>
    <property type="project" value="UniProtKB-UniRule"/>
</dbReference>
<dbReference type="InterPro" id="IPR050116">
    <property type="entry name" value="DNA_polymerase-Y"/>
</dbReference>
<comment type="caution">
    <text evidence="17">The sequence shown here is derived from an EMBL/GenBank/DDBJ whole genome shotgun (WGS) entry which is preliminary data.</text>
</comment>
<dbReference type="GO" id="GO:0003887">
    <property type="term" value="F:DNA-directed DNA polymerase activity"/>
    <property type="evidence" value="ECO:0007669"/>
    <property type="project" value="UniProtKB-UniRule"/>
</dbReference>
<dbReference type="Pfam" id="PF21999">
    <property type="entry name" value="IMS_HHH_1"/>
    <property type="match status" value="1"/>
</dbReference>
<dbReference type="Pfam" id="PF00817">
    <property type="entry name" value="IMS"/>
    <property type="match status" value="1"/>
</dbReference>
<protein>
    <recommendedName>
        <fullName evidence="15">DNA polymerase IV</fullName>
        <shortName evidence="15">Pol IV</shortName>
        <ecNumber evidence="15">2.7.7.7</ecNumber>
    </recommendedName>
</protein>
<dbReference type="SUPFAM" id="SSF56672">
    <property type="entry name" value="DNA/RNA polymerases"/>
    <property type="match status" value="1"/>
</dbReference>
<evidence type="ECO:0000256" key="15">
    <source>
        <dbReference type="HAMAP-Rule" id="MF_01113"/>
    </source>
</evidence>
<evidence type="ECO:0000259" key="16">
    <source>
        <dbReference type="PROSITE" id="PS50173"/>
    </source>
</evidence>
<evidence type="ECO:0000256" key="7">
    <source>
        <dbReference type="ARBA" id="ARBA00022705"/>
    </source>
</evidence>
<keyword evidence="4 15" id="KW-0963">Cytoplasm</keyword>
<organism evidence="17 18">
    <name type="scientific">Pelagicoccus albus</name>
    <dbReference type="NCBI Taxonomy" id="415222"/>
    <lineage>
        <taxon>Bacteria</taxon>
        <taxon>Pseudomonadati</taxon>
        <taxon>Verrucomicrobiota</taxon>
        <taxon>Opitutia</taxon>
        <taxon>Puniceicoccales</taxon>
        <taxon>Pelagicoccaceae</taxon>
        <taxon>Pelagicoccus</taxon>
    </lineage>
</organism>
<keyword evidence="3 15" id="KW-0515">Mutator protein</keyword>
<evidence type="ECO:0000256" key="6">
    <source>
        <dbReference type="ARBA" id="ARBA00022695"/>
    </source>
</evidence>
<feature type="domain" description="UmuC" evidence="16">
    <location>
        <begin position="7"/>
        <end position="185"/>
    </location>
</feature>
<dbReference type="AlphaFoldDB" id="A0A7X1B6E7"/>
<dbReference type="Proteomes" id="UP000526501">
    <property type="component" value="Unassembled WGS sequence"/>
</dbReference>
<dbReference type="InterPro" id="IPR043128">
    <property type="entry name" value="Rev_trsase/Diguanyl_cyclase"/>
</dbReference>
<keyword evidence="7 15" id="KW-0235">DNA replication</keyword>
<dbReference type="InterPro" id="IPR053848">
    <property type="entry name" value="IMS_HHH_1"/>
</dbReference>
<dbReference type="GO" id="GO:0042276">
    <property type="term" value="P:error-prone translesion synthesis"/>
    <property type="evidence" value="ECO:0007669"/>
    <property type="project" value="TreeGrafter"/>
</dbReference>
<dbReference type="PANTHER" id="PTHR11076">
    <property type="entry name" value="DNA REPAIR POLYMERASE UMUC / TRANSFERASE FAMILY MEMBER"/>
    <property type="match status" value="1"/>
</dbReference>
<dbReference type="NCBIfam" id="NF002677">
    <property type="entry name" value="PRK02406.1"/>
    <property type="match status" value="1"/>
</dbReference>
<accession>A0A7X1B6E7</accession>
<evidence type="ECO:0000256" key="2">
    <source>
        <dbReference type="ARBA" id="ARBA00010945"/>
    </source>
</evidence>
<comment type="subcellular location">
    <subcellularLocation>
        <location evidence="1 15">Cytoplasm</location>
    </subcellularLocation>
</comment>
<evidence type="ECO:0000256" key="14">
    <source>
        <dbReference type="ARBA" id="ARBA00049244"/>
    </source>
</evidence>
<dbReference type="EMBL" id="JACHVC010000012">
    <property type="protein sequence ID" value="MBC2606475.1"/>
    <property type="molecule type" value="Genomic_DNA"/>
</dbReference>
<keyword evidence="5 15" id="KW-0808">Transferase</keyword>
<keyword evidence="13 15" id="KW-0234">DNA repair</keyword>
<evidence type="ECO:0000256" key="11">
    <source>
        <dbReference type="ARBA" id="ARBA00022932"/>
    </source>
</evidence>
<gene>
    <name evidence="15 17" type="primary">dinB</name>
    <name evidence="17" type="ORF">H5P27_10515</name>
</gene>
<proteinExistence type="inferred from homology"/>
<sequence>MAKQRQIIHIDMDCFYAAIEVRDHPQLRNEPVAVGGRSSRRGVLTTCNYKAREFGIRSAMPTFQAMQRCPHLIVMPVRSEVYQKESRRIRAIFADYTDLIEPLSLDEAYLDVSHIDRPAAEIAKEIRARIKKTTGLNASAGIAANKMLAKIASDWKKPNGQYEVRDDQVSEFMEDLPVSKIWGVGKKATKRLYSMGIETCGQLQLRDRPELQRHFGKFGLELYNLARGLDDREVVSHRIRKSMSCERTYAQDLDSLDERQQHAAEIFQELSSDLARFKSDRPIVKIFVKCKYSDFTRSSIERSGLPFELSSFQDLLAESYQRRAEPIRLLGLGVRFADPQRQASTAEQLQFDWG</sequence>
<evidence type="ECO:0000256" key="10">
    <source>
        <dbReference type="ARBA" id="ARBA00022842"/>
    </source>
</evidence>
<evidence type="ECO:0000256" key="13">
    <source>
        <dbReference type="ARBA" id="ARBA00023204"/>
    </source>
</evidence>